<proteinExistence type="predicted"/>
<organism evidence="3 4">
    <name type="scientific">Trichinella spiralis</name>
    <name type="common">Trichina worm</name>
    <dbReference type="NCBI Taxonomy" id="6334"/>
    <lineage>
        <taxon>Eukaryota</taxon>
        <taxon>Metazoa</taxon>
        <taxon>Ecdysozoa</taxon>
        <taxon>Nematoda</taxon>
        <taxon>Enoplea</taxon>
        <taxon>Dorylaimia</taxon>
        <taxon>Trichinellida</taxon>
        <taxon>Trichinellidae</taxon>
        <taxon>Trichinella</taxon>
    </lineage>
</organism>
<dbReference type="Proteomes" id="UP001558632">
    <property type="component" value="Unassembled WGS sequence"/>
</dbReference>
<name>A0ABR3K4L9_TRISP</name>
<accession>A0ABR3K4L9</accession>
<feature type="transmembrane region" description="Helical" evidence="1">
    <location>
        <begin position="205"/>
        <end position="230"/>
    </location>
</feature>
<feature type="transmembrane region" description="Helical" evidence="1">
    <location>
        <begin position="62"/>
        <end position="86"/>
    </location>
</feature>
<dbReference type="EMBL" id="JBEUSY010000517">
    <property type="protein sequence ID" value="KAL1228204.1"/>
    <property type="molecule type" value="Genomic_DNA"/>
</dbReference>
<gene>
    <name evidence="3" type="ORF">TSPI_09862</name>
</gene>
<sequence>MNQHMTMITWLALIKQCTMALFESTIHLIQSETLALLLFATKQMASRQKGTYRSTNLERTPYASLIALSISVFGVISFSWITYSAVNVSLQQLRSVFYQQFHWYDKVKLVFIGLAIAMLSFLLLLTIFGLLATGSTRDVYTAAGEVELADNLCKTVSGYESENCLDFTTVGILLNSTESVQIWNTCGVTLQQFCLFTDTANGYYVISYFSTAVVLLGLVHFLICLTANYVHLSGGFKYFQLRTMPLFEGENVVDYQNERLG</sequence>
<comment type="caution">
    <text evidence="3">The sequence shown here is derived from an EMBL/GenBank/DDBJ whole genome shotgun (WGS) entry which is preliminary data.</text>
</comment>
<keyword evidence="1" id="KW-0812">Transmembrane</keyword>
<reference evidence="3 4" key="1">
    <citation type="submission" date="2024-07" db="EMBL/GenBank/DDBJ databases">
        <title>Enhanced genomic and transcriptomic resources for Trichinella pseudospiralis and T. spiralis underpin the discovery of pronounced molecular differences between stages and species.</title>
        <authorList>
            <person name="Pasi K.K."/>
            <person name="La Rosa G."/>
            <person name="Gomez-Morales M.A."/>
            <person name="Tosini F."/>
            <person name="Sumanam S."/>
            <person name="Young N.D."/>
            <person name="Chang B.C."/>
            <person name="Robin G.B."/>
        </authorList>
    </citation>
    <scope>NUCLEOTIDE SEQUENCE [LARGE SCALE GENOMIC DNA]</scope>
    <source>
        <strain evidence="3">ISS534</strain>
    </source>
</reference>
<feature type="chain" id="PRO_5046110219" evidence="2">
    <location>
        <begin position="21"/>
        <end position="261"/>
    </location>
</feature>
<evidence type="ECO:0000313" key="3">
    <source>
        <dbReference type="EMBL" id="KAL1228204.1"/>
    </source>
</evidence>
<evidence type="ECO:0000256" key="2">
    <source>
        <dbReference type="SAM" id="SignalP"/>
    </source>
</evidence>
<dbReference type="Pfam" id="PF01275">
    <property type="entry name" value="Myelin_PLP"/>
    <property type="match status" value="2"/>
</dbReference>
<keyword evidence="4" id="KW-1185">Reference proteome</keyword>
<feature type="transmembrane region" description="Helical" evidence="1">
    <location>
        <begin position="107"/>
        <end position="131"/>
    </location>
</feature>
<dbReference type="InterPro" id="IPR001614">
    <property type="entry name" value="Myelin_PLP"/>
</dbReference>
<evidence type="ECO:0000313" key="4">
    <source>
        <dbReference type="Proteomes" id="UP001558632"/>
    </source>
</evidence>
<keyword evidence="1" id="KW-1133">Transmembrane helix</keyword>
<dbReference type="PANTHER" id="PTHR11683">
    <property type="entry name" value="MYELIN PROTEOLIPID"/>
    <property type="match status" value="1"/>
</dbReference>
<evidence type="ECO:0000256" key="1">
    <source>
        <dbReference type="SAM" id="Phobius"/>
    </source>
</evidence>
<feature type="signal peptide" evidence="2">
    <location>
        <begin position="1"/>
        <end position="20"/>
    </location>
</feature>
<dbReference type="PANTHER" id="PTHR11683:SF12">
    <property type="entry name" value="M6, ISOFORM F"/>
    <property type="match status" value="1"/>
</dbReference>
<keyword evidence="1" id="KW-0472">Membrane</keyword>
<keyword evidence="2" id="KW-0732">Signal</keyword>
<protein>
    <submittedName>
        <fullName evidence="3">Neuronal membrane glycoprotein M6-a</fullName>
    </submittedName>
</protein>